<protein>
    <submittedName>
        <fullName evidence="1">Uncharacterized protein</fullName>
    </submittedName>
</protein>
<feature type="non-terminal residue" evidence="1">
    <location>
        <position position="1"/>
    </location>
</feature>
<sequence>RSCLGGFFRSRSAIGNSIKEIIDGFYQLLWPFMTDSAIADKLKVALDPLMPQPLYETVRLNLTQPAYIRLVTTEQQPDLVISAQNLAPGEEPIVPDTPVFYLASDRFESWSQLYQELFARSRKLIAH</sequence>
<name>A0A8E0MEC8_LACPA</name>
<dbReference type="Proteomes" id="UP000014252">
    <property type="component" value="Unassembled WGS sequence"/>
</dbReference>
<dbReference type="EMBL" id="ANKD01000166">
    <property type="protein sequence ID" value="EPC76719.1"/>
    <property type="molecule type" value="Genomic_DNA"/>
</dbReference>
<evidence type="ECO:0000313" key="1">
    <source>
        <dbReference type="EMBL" id="EPC76719.1"/>
    </source>
</evidence>
<organism evidence="1 2">
    <name type="scientific">Lacticaseibacillus paracasei subsp. paracasei Lpp71</name>
    <dbReference type="NCBI Taxonomy" id="1256207"/>
    <lineage>
        <taxon>Bacteria</taxon>
        <taxon>Bacillati</taxon>
        <taxon>Bacillota</taxon>
        <taxon>Bacilli</taxon>
        <taxon>Lactobacillales</taxon>
        <taxon>Lactobacillaceae</taxon>
        <taxon>Lacticaseibacillus</taxon>
    </lineage>
</organism>
<evidence type="ECO:0000313" key="2">
    <source>
        <dbReference type="Proteomes" id="UP000014252"/>
    </source>
</evidence>
<dbReference type="AlphaFoldDB" id="A0A8E0MEC8"/>
<accession>A0A8E0MEC8</accession>
<proteinExistence type="predicted"/>
<comment type="caution">
    <text evidence="1">The sequence shown here is derived from an EMBL/GenBank/DDBJ whole genome shotgun (WGS) entry which is preliminary data.</text>
</comment>
<reference evidence="1 2" key="1">
    <citation type="journal article" date="2013" name="PLoS ONE">
        <title>Lactobacillus paracasei comparative genomics: towards species pan-genome definition and exploitation of diversity.</title>
        <authorList>
            <person name="Smokvina T."/>
            <person name="Wels M."/>
            <person name="Polka J."/>
            <person name="Chervaux C."/>
            <person name="Brisse S."/>
            <person name="Boekhorst J."/>
            <person name="van Hylckama Vlieg J.E."/>
            <person name="Siezen R.J."/>
        </authorList>
    </citation>
    <scope>NUCLEOTIDE SEQUENCE [LARGE SCALE GENOMIC DNA]</scope>
    <source>
        <strain evidence="1 2">Lpp71</strain>
    </source>
</reference>
<gene>
    <name evidence="1" type="ORF">Lpp71_03826</name>
</gene>